<evidence type="ECO:0000256" key="7">
    <source>
        <dbReference type="ARBA" id="ARBA00023136"/>
    </source>
</evidence>
<sequence length="620" mass="69011">MADAGWISLAQCFKACVLFLVVSFGQCQTLNTACIEVKKAYTEKGLDENEVPIKAMPGSDLTICPHTETCCTRGMEDKLTSLSRKEHSKQMDESLKLLKTTFASRTKKFDEFFTALLDKAKRELHEMFLQTYGLLYQQNAAIFSQLFDDLRSYYKGKDMNLVEIMDNFFSKLLQKMFELLNVNYHFDESYLNCVTERMNDLKPFGEVPQKLSHQVKRAFIAARTFVQGLAIGRDIVSTIMDIAPSEACLKATVRMMYCPLCRGLTSTKPCNNFCLNTMKGCLAYQADLNVPWNEYIESLNKVAQRLEGPFNFETVMDPIDVKISEAIMNFQENANVVSTKIFTGCGTPRLARKRRDAQTETETQKHTFEFVTNGTKPNRGRPTTAAGTSLDRLVRDIKDKVKTAKDFWVQLPYVVCNNEQVAAAASKEDDCWNGQDRARYLPEVQKDGSLHQINNPEVDVDVTKSNTVISRQKVQLQLISTRLNNAYSGEDVDWIDTEDSDSSGSGSGDLAEGSASGERVTEEQVNGSIDIDNQPTTKKPVVRRPSTEKPKTPATSKPEDPDKNRTGGKNNPKFEDKNGGSRGSGGSGGKGSGANVTLSLGLFLFVLSLHCGLRQGLVPC</sequence>
<dbReference type="GO" id="GO:0098552">
    <property type="term" value="C:side of membrane"/>
    <property type="evidence" value="ECO:0007669"/>
    <property type="project" value="UniProtKB-KW"/>
</dbReference>
<evidence type="ECO:0000256" key="6">
    <source>
        <dbReference type="ARBA" id="ARBA00022974"/>
    </source>
</evidence>
<dbReference type="GO" id="GO:0005886">
    <property type="term" value="C:plasma membrane"/>
    <property type="evidence" value="ECO:0007669"/>
    <property type="project" value="UniProtKB-SubCell"/>
</dbReference>
<dbReference type="GO" id="GO:0009986">
    <property type="term" value="C:cell surface"/>
    <property type="evidence" value="ECO:0007669"/>
    <property type="project" value="TreeGrafter"/>
</dbReference>
<evidence type="ECO:0000256" key="10">
    <source>
        <dbReference type="ARBA" id="ARBA00023288"/>
    </source>
</evidence>
<comment type="caution">
    <text evidence="14">The sequence shown here is derived from an EMBL/GenBank/DDBJ whole genome shotgun (WGS) entry which is preliminary data.</text>
</comment>
<dbReference type="EMBL" id="CAXITT010000643">
    <property type="protein sequence ID" value="CAL1544757.1"/>
    <property type="molecule type" value="Genomic_DNA"/>
</dbReference>
<evidence type="ECO:0000256" key="9">
    <source>
        <dbReference type="ARBA" id="ARBA00023207"/>
    </source>
</evidence>
<keyword evidence="5 13" id="KW-0732">Signal</keyword>
<evidence type="ECO:0000313" key="14">
    <source>
        <dbReference type="EMBL" id="CAL1544757.1"/>
    </source>
</evidence>
<name>A0AAV2IDS1_LYMST</name>
<feature type="compositionally biased region" description="Basic and acidic residues" evidence="12">
    <location>
        <begin position="545"/>
        <end position="565"/>
    </location>
</feature>
<comment type="subcellular location">
    <subcellularLocation>
        <location evidence="1">Cell membrane</location>
        <topology evidence="1">Lipid-anchor</topology>
        <topology evidence="1">GPI-anchor</topology>
    </subcellularLocation>
</comment>
<reference evidence="14 15" key="1">
    <citation type="submission" date="2024-04" db="EMBL/GenBank/DDBJ databases">
        <authorList>
            <consortium name="Genoscope - CEA"/>
            <person name="William W."/>
        </authorList>
    </citation>
    <scope>NUCLEOTIDE SEQUENCE [LARGE SCALE GENOMIC DNA]</scope>
</reference>
<proteinExistence type="inferred from homology"/>
<dbReference type="GO" id="GO:1905475">
    <property type="term" value="P:regulation of protein localization to membrane"/>
    <property type="evidence" value="ECO:0007669"/>
    <property type="project" value="TreeGrafter"/>
</dbReference>
<evidence type="ECO:0000256" key="13">
    <source>
        <dbReference type="SAM" id="SignalP"/>
    </source>
</evidence>
<evidence type="ECO:0000256" key="8">
    <source>
        <dbReference type="ARBA" id="ARBA00023180"/>
    </source>
</evidence>
<keyword evidence="8" id="KW-0325">Glycoprotein</keyword>
<evidence type="ECO:0000256" key="1">
    <source>
        <dbReference type="ARBA" id="ARBA00004609"/>
    </source>
</evidence>
<keyword evidence="6" id="KW-0654">Proteoglycan</keyword>
<keyword evidence="10" id="KW-0449">Lipoprotein</keyword>
<evidence type="ECO:0000256" key="12">
    <source>
        <dbReference type="SAM" id="MobiDB-lite"/>
    </source>
</evidence>
<keyword evidence="15" id="KW-1185">Reference proteome</keyword>
<evidence type="ECO:0000256" key="4">
    <source>
        <dbReference type="ARBA" id="ARBA00022622"/>
    </source>
</evidence>
<gene>
    <name evidence="14" type="ORF">GSLYS_00018240001</name>
</gene>
<evidence type="ECO:0000313" key="15">
    <source>
        <dbReference type="Proteomes" id="UP001497497"/>
    </source>
</evidence>
<feature type="compositionally biased region" description="Low complexity" evidence="12">
    <location>
        <begin position="502"/>
        <end position="518"/>
    </location>
</feature>
<dbReference type="InterPro" id="IPR001863">
    <property type="entry name" value="Glypican"/>
</dbReference>
<dbReference type="GO" id="GO:0016477">
    <property type="term" value="P:cell migration"/>
    <property type="evidence" value="ECO:0007669"/>
    <property type="project" value="TreeGrafter"/>
</dbReference>
<feature type="region of interest" description="Disordered" evidence="12">
    <location>
        <begin position="493"/>
        <end position="591"/>
    </location>
</feature>
<keyword evidence="9" id="KW-0357">Heparan sulfate</keyword>
<evidence type="ECO:0000256" key="11">
    <source>
        <dbReference type="RuleBase" id="RU003518"/>
    </source>
</evidence>
<dbReference type="AlphaFoldDB" id="A0AAV2IDS1"/>
<dbReference type="GO" id="GO:0005576">
    <property type="term" value="C:extracellular region"/>
    <property type="evidence" value="ECO:0007669"/>
    <property type="project" value="TreeGrafter"/>
</dbReference>
<dbReference type="PANTHER" id="PTHR10822:SF30">
    <property type="entry name" value="DALLY-LIKE, ISOFORM A"/>
    <property type="match status" value="1"/>
</dbReference>
<dbReference type="Pfam" id="PF01153">
    <property type="entry name" value="Glypican"/>
    <property type="match status" value="1"/>
</dbReference>
<keyword evidence="3" id="KW-1003">Cell membrane</keyword>
<protein>
    <recommendedName>
        <fullName evidence="16">Glypican-6</fullName>
    </recommendedName>
</protein>
<evidence type="ECO:0008006" key="16">
    <source>
        <dbReference type="Google" id="ProtNLM"/>
    </source>
</evidence>
<feature type="compositionally biased region" description="Polar residues" evidence="12">
    <location>
        <begin position="523"/>
        <end position="537"/>
    </location>
</feature>
<keyword evidence="4" id="KW-0336">GPI-anchor</keyword>
<dbReference type="Proteomes" id="UP001497497">
    <property type="component" value="Unassembled WGS sequence"/>
</dbReference>
<dbReference type="GO" id="GO:0045202">
    <property type="term" value="C:synapse"/>
    <property type="evidence" value="ECO:0007669"/>
    <property type="project" value="TreeGrafter"/>
</dbReference>
<evidence type="ECO:0000256" key="5">
    <source>
        <dbReference type="ARBA" id="ARBA00022729"/>
    </source>
</evidence>
<dbReference type="PANTHER" id="PTHR10822">
    <property type="entry name" value="GLYPICAN"/>
    <property type="match status" value="1"/>
</dbReference>
<accession>A0AAV2IDS1</accession>
<comment type="similarity">
    <text evidence="2 11">Belongs to the glypican family.</text>
</comment>
<keyword evidence="7" id="KW-0472">Membrane</keyword>
<feature type="signal peptide" evidence="13">
    <location>
        <begin position="1"/>
        <end position="27"/>
    </location>
</feature>
<evidence type="ECO:0000256" key="3">
    <source>
        <dbReference type="ARBA" id="ARBA00022475"/>
    </source>
</evidence>
<dbReference type="GO" id="GO:0009966">
    <property type="term" value="P:regulation of signal transduction"/>
    <property type="evidence" value="ECO:0007669"/>
    <property type="project" value="InterPro"/>
</dbReference>
<feature type="chain" id="PRO_5043909546" description="Glypican-6" evidence="13">
    <location>
        <begin position="28"/>
        <end position="620"/>
    </location>
</feature>
<evidence type="ECO:0000256" key="2">
    <source>
        <dbReference type="ARBA" id="ARBA00010260"/>
    </source>
</evidence>
<feature type="compositionally biased region" description="Gly residues" evidence="12">
    <location>
        <begin position="580"/>
        <end position="591"/>
    </location>
</feature>
<organism evidence="14 15">
    <name type="scientific">Lymnaea stagnalis</name>
    <name type="common">Great pond snail</name>
    <name type="synonym">Helix stagnalis</name>
    <dbReference type="NCBI Taxonomy" id="6523"/>
    <lineage>
        <taxon>Eukaryota</taxon>
        <taxon>Metazoa</taxon>
        <taxon>Spiralia</taxon>
        <taxon>Lophotrochozoa</taxon>
        <taxon>Mollusca</taxon>
        <taxon>Gastropoda</taxon>
        <taxon>Heterobranchia</taxon>
        <taxon>Euthyneura</taxon>
        <taxon>Panpulmonata</taxon>
        <taxon>Hygrophila</taxon>
        <taxon>Lymnaeoidea</taxon>
        <taxon>Lymnaeidae</taxon>
        <taxon>Lymnaea</taxon>
    </lineage>
</organism>